<dbReference type="OrthoDB" id="1721873at2"/>
<gene>
    <name evidence="1" type="ORF">BCF55_1525</name>
</gene>
<reference evidence="1 2" key="1">
    <citation type="submission" date="2018-10" db="EMBL/GenBank/DDBJ databases">
        <title>Genomic Encyclopedia of Archaeal and Bacterial Type Strains, Phase II (KMG-II): from individual species to whole genera.</title>
        <authorList>
            <person name="Goeker M."/>
        </authorList>
    </citation>
    <scope>NUCLEOTIDE SEQUENCE [LARGE SCALE GENOMIC DNA]</scope>
    <source>
        <strain evidence="1 2">DSM 16510</strain>
    </source>
</reference>
<comment type="caution">
    <text evidence="1">The sequence shown here is derived from an EMBL/GenBank/DDBJ whole genome shotgun (WGS) entry which is preliminary data.</text>
</comment>
<dbReference type="AlphaFoldDB" id="A0A497XQG2"/>
<organism evidence="1 2">
    <name type="scientific">Hydrogenivirga caldilitoris</name>
    <dbReference type="NCBI Taxonomy" id="246264"/>
    <lineage>
        <taxon>Bacteria</taxon>
        <taxon>Pseudomonadati</taxon>
        <taxon>Aquificota</taxon>
        <taxon>Aquificia</taxon>
        <taxon>Aquificales</taxon>
        <taxon>Aquificaceae</taxon>
        <taxon>Hydrogenivirga</taxon>
    </lineage>
</organism>
<protein>
    <submittedName>
        <fullName evidence="1">Uncharacterized protein</fullName>
    </submittedName>
</protein>
<dbReference type="RefSeq" id="WP_121012280.1">
    <property type="nucleotide sequence ID" value="NZ_RCCJ01000001.1"/>
</dbReference>
<evidence type="ECO:0000313" key="1">
    <source>
        <dbReference type="EMBL" id="RLJ71226.1"/>
    </source>
</evidence>
<dbReference type="EMBL" id="RCCJ01000001">
    <property type="protein sequence ID" value="RLJ71226.1"/>
    <property type="molecule type" value="Genomic_DNA"/>
</dbReference>
<accession>A0A497XQG2</accession>
<keyword evidence="2" id="KW-1185">Reference proteome</keyword>
<name>A0A497XQG2_9AQUI</name>
<proteinExistence type="predicted"/>
<dbReference type="Proteomes" id="UP000267841">
    <property type="component" value="Unassembled WGS sequence"/>
</dbReference>
<evidence type="ECO:0000313" key="2">
    <source>
        <dbReference type="Proteomes" id="UP000267841"/>
    </source>
</evidence>
<sequence>MQKVRVGWSITHQEFTITDYYYFSLLQREAQKAGIEIDEVNDWKKLGEYDTIVFNYPEIPFKEEEVNEVERWVWEEGKKVILLGYYKNEDHIADTCNTLARRFGMELNSDEVTDEVNNHNGDMYFVVTSKIRRYNKSERNEVNVEKIVLPCTASIKPIMPDTKIVVRAEDTAQSNQGNYTLLIAEQIAPPSGGYFCLAGTCVFWDNYSITLYDNLNFALNLLRHKPPVKEMPGGGKPVRFGL</sequence>